<evidence type="ECO:0000259" key="1">
    <source>
        <dbReference type="Pfam" id="PF12986"/>
    </source>
</evidence>
<feature type="domain" description="DUF3870" evidence="1">
    <location>
        <begin position="13"/>
        <end position="105"/>
    </location>
</feature>
<dbReference type="RefSeq" id="WP_291793367.1">
    <property type="nucleotide sequence ID" value="NZ_BAAAPZ010000008.1"/>
</dbReference>
<proteinExistence type="predicted"/>
<sequence>MNADATDWAGTVYLMGEAKAPSNNPITAQWGQFFIGLVIDTRDHTIRAADCTAALPLTAEFVRRLLVGRSILDDDSLVTSITVRYHGSSQRALAAAVRNAAAKYRDLAADTMT</sequence>
<evidence type="ECO:0000313" key="3">
    <source>
        <dbReference type="Proteomes" id="UP001500984"/>
    </source>
</evidence>
<dbReference type="EMBL" id="BAAAPZ010000008">
    <property type="protein sequence ID" value="GAA2099856.1"/>
    <property type="molecule type" value="Genomic_DNA"/>
</dbReference>
<reference evidence="3" key="1">
    <citation type="journal article" date="2019" name="Int. J. Syst. Evol. Microbiol.">
        <title>The Global Catalogue of Microorganisms (GCM) 10K type strain sequencing project: providing services to taxonomists for standard genome sequencing and annotation.</title>
        <authorList>
            <consortium name="The Broad Institute Genomics Platform"/>
            <consortium name="The Broad Institute Genome Sequencing Center for Infectious Disease"/>
            <person name="Wu L."/>
            <person name="Ma J."/>
        </authorList>
    </citation>
    <scope>NUCLEOTIDE SEQUENCE [LARGE SCALE GENOMIC DNA]</scope>
    <source>
        <strain evidence="3">JCM 15900</strain>
    </source>
</reference>
<organism evidence="2 3">
    <name type="scientific">Brevibacterium salitolerans</name>
    <dbReference type="NCBI Taxonomy" id="1403566"/>
    <lineage>
        <taxon>Bacteria</taxon>
        <taxon>Bacillati</taxon>
        <taxon>Actinomycetota</taxon>
        <taxon>Actinomycetes</taxon>
        <taxon>Micrococcales</taxon>
        <taxon>Brevibacteriaceae</taxon>
        <taxon>Brevibacterium</taxon>
    </lineage>
</organism>
<evidence type="ECO:0000313" key="2">
    <source>
        <dbReference type="EMBL" id="GAA2099856.1"/>
    </source>
</evidence>
<comment type="caution">
    <text evidence="2">The sequence shown here is derived from an EMBL/GenBank/DDBJ whole genome shotgun (WGS) entry which is preliminary data.</text>
</comment>
<keyword evidence="3" id="KW-1185">Reference proteome</keyword>
<dbReference type="Proteomes" id="UP001500984">
    <property type="component" value="Unassembled WGS sequence"/>
</dbReference>
<name>A0ABP5IG12_9MICO</name>
<dbReference type="InterPro" id="IPR024617">
    <property type="entry name" value="DUF3870"/>
</dbReference>
<protein>
    <submittedName>
        <fullName evidence="2">DUF3870 domain-containing protein</fullName>
    </submittedName>
</protein>
<gene>
    <name evidence="2" type="ORF">GCM10009823_21910</name>
</gene>
<accession>A0ABP5IG12</accession>
<dbReference type="Pfam" id="PF12986">
    <property type="entry name" value="DUF3870"/>
    <property type="match status" value="1"/>
</dbReference>